<dbReference type="Proteomes" id="UP000636010">
    <property type="component" value="Unassembled WGS sequence"/>
</dbReference>
<dbReference type="Gene3D" id="2.60.40.10">
    <property type="entry name" value="Immunoglobulins"/>
    <property type="match status" value="1"/>
</dbReference>
<feature type="domain" description="Glycoside hydrolase family 2 immunoglobulin-like beta-sandwich" evidence="7">
    <location>
        <begin position="212"/>
        <end position="299"/>
    </location>
</feature>
<dbReference type="InterPro" id="IPR006102">
    <property type="entry name" value="Ig-like_GH2"/>
</dbReference>
<keyword evidence="4" id="KW-0378">Hydrolase</keyword>
<dbReference type="Pfam" id="PF00703">
    <property type="entry name" value="Glyco_hydro_2"/>
    <property type="match status" value="1"/>
</dbReference>
<evidence type="ECO:0000256" key="6">
    <source>
        <dbReference type="SAM" id="SignalP"/>
    </source>
</evidence>
<dbReference type="InterPro" id="IPR006101">
    <property type="entry name" value="Glyco_hydro_2"/>
</dbReference>
<protein>
    <recommendedName>
        <fullName evidence="3">Beta-glucuronidase</fullName>
        <ecNumber evidence="2">3.2.1.31</ecNumber>
    </recommendedName>
</protein>
<evidence type="ECO:0000313" key="11">
    <source>
        <dbReference type="Proteomes" id="UP000636010"/>
    </source>
</evidence>
<dbReference type="InterPro" id="IPR023232">
    <property type="entry name" value="Glyco_hydro_2_AS"/>
</dbReference>
<feature type="chain" id="PRO_5046652946" description="Beta-glucuronidase" evidence="6">
    <location>
        <begin position="22"/>
        <end position="601"/>
    </location>
</feature>
<gene>
    <name evidence="10" type="ORF">GCM10011506_08330</name>
</gene>
<dbReference type="Gene3D" id="3.20.20.80">
    <property type="entry name" value="Glycosidases"/>
    <property type="match status" value="1"/>
</dbReference>
<sequence>MKYLNLVWLIAFSIISNLSKAQESIKTDLLQNIQGRNTTSLNGMWEIIVDPLENGYYNHRYKAKPDGYFINKKMESPSDLIEYDFDSDWQISVPGDWNTQFDKLYYYEGTVWYKRDFHFNGNSDEAAYLYFEAVNYEATVYLNGEKLGTHVGGYTPFQFDVSGKLKEGENFVVVKVDNKRKREAVPTINTDWWNYGGITRSVHLITVPKKHIFDYSIQLANNNPDLIEGWVTVKNGKEGEEVAISIPELKKSVTAKLTDGKASFSIKAKPVLWSPSNPKLYEVNLSLGNERITDRIGFRTIKTEGAKIVLNGKPVFLKGISIHEEAPFKTGRVVSVEECRILLTWAKELGCNFIRLAHYPHNEAMVREAEKMGFLIWSEIPVYWTVLFDNESTYANAENQLKEMISRDKNRAAVILWSVANETPEGEPRLKFLTQLATKARELDDSRLITAALDTQGSREGAKFIEDPLGKVVDVIGINNYCGWYAGAPGDCADIKWATDYNKPMIMSEVGGGALYGLHGEKNERWTEEYQADVYKNNIEMMRNIDFLAGASPWILMDFRSARRHLRRIQGDFNRKGLISEQGMKKQAFYILQDYYLNENN</sequence>
<dbReference type="RefSeq" id="WP_188460551.1">
    <property type="nucleotide sequence ID" value="NZ_BAABHU010000002.1"/>
</dbReference>
<dbReference type="SUPFAM" id="SSF51445">
    <property type="entry name" value="(Trans)glycosidases"/>
    <property type="match status" value="1"/>
</dbReference>
<evidence type="ECO:0000259" key="8">
    <source>
        <dbReference type="Pfam" id="PF02836"/>
    </source>
</evidence>
<dbReference type="InterPro" id="IPR006103">
    <property type="entry name" value="Glyco_hydro_2_cat"/>
</dbReference>
<dbReference type="SUPFAM" id="SSF49785">
    <property type="entry name" value="Galactose-binding domain-like"/>
    <property type="match status" value="1"/>
</dbReference>
<dbReference type="PANTHER" id="PTHR10066:SF67">
    <property type="entry name" value="BETA-GLUCURONIDASE"/>
    <property type="match status" value="1"/>
</dbReference>
<feature type="domain" description="Glycosyl hydrolases family 2 sugar binding" evidence="9">
    <location>
        <begin position="80"/>
        <end position="208"/>
    </location>
</feature>
<dbReference type="Pfam" id="PF02836">
    <property type="entry name" value="Glyco_hydro_2_C"/>
    <property type="match status" value="1"/>
</dbReference>
<feature type="domain" description="Glycoside hydrolase family 2 catalytic" evidence="8">
    <location>
        <begin position="303"/>
        <end position="597"/>
    </location>
</feature>
<dbReference type="InterPro" id="IPR036156">
    <property type="entry name" value="Beta-gal/glucu_dom_sf"/>
</dbReference>
<evidence type="ECO:0000259" key="9">
    <source>
        <dbReference type="Pfam" id="PF02837"/>
    </source>
</evidence>
<keyword evidence="6" id="KW-0732">Signal</keyword>
<evidence type="ECO:0000256" key="4">
    <source>
        <dbReference type="ARBA" id="ARBA00022801"/>
    </source>
</evidence>
<reference evidence="11" key="1">
    <citation type="journal article" date="2019" name="Int. J. Syst. Evol. Microbiol.">
        <title>The Global Catalogue of Microorganisms (GCM) 10K type strain sequencing project: providing services to taxonomists for standard genome sequencing and annotation.</title>
        <authorList>
            <consortium name="The Broad Institute Genomics Platform"/>
            <consortium name="The Broad Institute Genome Sequencing Center for Infectious Disease"/>
            <person name="Wu L."/>
            <person name="Ma J."/>
        </authorList>
    </citation>
    <scope>NUCLEOTIDE SEQUENCE [LARGE SCALE GENOMIC DNA]</scope>
    <source>
        <strain evidence="11">CGMCC 1.10832</strain>
    </source>
</reference>
<dbReference type="PANTHER" id="PTHR10066">
    <property type="entry name" value="BETA-GLUCURONIDASE"/>
    <property type="match status" value="1"/>
</dbReference>
<dbReference type="InterPro" id="IPR006104">
    <property type="entry name" value="Glyco_hydro_2_N"/>
</dbReference>
<dbReference type="InterPro" id="IPR017853">
    <property type="entry name" value="GH"/>
</dbReference>
<name>A0ABQ1LJU8_9BACT</name>
<dbReference type="Pfam" id="PF02837">
    <property type="entry name" value="Glyco_hydro_2_N"/>
    <property type="match status" value="1"/>
</dbReference>
<evidence type="ECO:0000313" key="10">
    <source>
        <dbReference type="EMBL" id="GGC25384.1"/>
    </source>
</evidence>
<feature type="signal peptide" evidence="6">
    <location>
        <begin position="1"/>
        <end position="21"/>
    </location>
</feature>
<dbReference type="EC" id="3.2.1.31" evidence="2"/>
<keyword evidence="5" id="KW-0326">Glycosidase</keyword>
<dbReference type="SUPFAM" id="SSF49303">
    <property type="entry name" value="beta-Galactosidase/glucuronidase domain"/>
    <property type="match status" value="1"/>
</dbReference>
<evidence type="ECO:0000259" key="7">
    <source>
        <dbReference type="Pfam" id="PF00703"/>
    </source>
</evidence>
<dbReference type="InterPro" id="IPR008979">
    <property type="entry name" value="Galactose-bd-like_sf"/>
</dbReference>
<dbReference type="EMBL" id="BMEC01000002">
    <property type="protein sequence ID" value="GGC25384.1"/>
    <property type="molecule type" value="Genomic_DNA"/>
</dbReference>
<accession>A0ABQ1LJU8</accession>
<dbReference type="PROSITE" id="PS00608">
    <property type="entry name" value="GLYCOSYL_HYDROL_F2_2"/>
    <property type="match status" value="1"/>
</dbReference>
<evidence type="ECO:0000256" key="5">
    <source>
        <dbReference type="ARBA" id="ARBA00023295"/>
    </source>
</evidence>
<comment type="similarity">
    <text evidence="1">Belongs to the glycosyl hydrolase 2 family.</text>
</comment>
<proteinExistence type="inferred from homology"/>
<comment type="caution">
    <text evidence="10">The sequence shown here is derived from an EMBL/GenBank/DDBJ whole genome shotgun (WGS) entry which is preliminary data.</text>
</comment>
<evidence type="ECO:0000256" key="1">
    <source>
        <dbReference type="ARBA" id="ARBA00007401"/>
    </source>
</evidence>
<dbReference type="PRINTS" id="PR00132">
    <property type="entry name" value="GLHYDRLASE2"/>
</dbReference>
<organism evidence="10 11">
    <name type="scientific">Marivirga lumbricoides</name>
    <dbReference type="NCBI Taxonomy" id="1046115"/>
    <lineage>
        <taxon>Bacteria</taxon>
        <taxon>Pseudomonadati</taxon>
        <taxon>Bacteroidota</taxon>
        <taxon>Cytophagia</taxon>
        <taxon>Cytophagales</taxon>
        <taxon>Marivirgaceae</taxon>
        <taxon>Marivirga</taxon>
    </lineage>
</organism>
<dbReference type="InterPro" id="IPR013783">
    <property type="entry name" value="Ig-like_fold"/>
</dbReference>
<dbReference type="Gene3D" id="2.60.120.260">
    <property type="entry name" value="Galactose-binding domain-like"/>
    <property type="match status" value="1"/>
</dbReference>
<evidence type="ECO:0000256" key="3">
    <source>
        <dbReference type="ARBA" id="ARBA00016205"/>
    </source>
</evidence>
<keyword evidence="11" id="KW-1185">Reference proteome</keyword>
<evidence type="ECO:0000256" key="2">
    <source>
        <dbReference type="ARBA" id="ARBA00012761"/>
    </source>
</evidence>